<comment type="caution">
    <text evidence="1">The sequence shown here is derived from an EMBL/GenBank/DDBJ whole genome shotgun (WGS) entry which is preliminary data.</text>
</comment>
<dbReference type="AlphaFoldDB" id="A0A8H6UQG1"/>
<evidence type="ECO:0000313" key="1">
    <source>
        <dbReference type="EMBL" id="KAF7160424.1"/>
    </source>
</evidence>
<organism evidence="1 4">
    <name type="scientific">Aspergillus felis</name>
    <dbReference type="NCBI Taxonomy" id="1287682"/>
    <lineage>
        <taxon>Eukaryota</taxon>
        <taxon>Fungi</taxon>
        <taxon>Dikarya</taxon>
        <taxon>Ascomycota</taxon>
        <taxon>Pezizomycotina</taxon>
        <taxon>Eurotiomycetes</taxon>
        <taxon>Eurotiomycetidae</taxon>
        <taxon>Eurotiales</taxon>
        <taxon>Aspergillaceae</taxon>
        <taxon>Aspergillus</taxon>
        <taxon>Aspergillus subgen. Fumigati</taxon>
    </lineage>
</organism>
<evidence type="ECO:0000313" key="3">
    <source>
        <dbReference type="Proteomes" id="UP000641853"/>
    </source>
</evidence>
<dbReference type="EMBL" id="JACBAG010001904">
    <property type="protein sequence ID" value="KAF7176985.1"/>
    <property type="molecule type" value="Genomic_DNA"/>
</dbReference>
<evidence type="ECO:0000313" key="2">
    <source>
        <dbReference type="EMBL" id="KAF7176985.1"/>
    </source>
</evidence>
<evidence type="ECO:0000313" key="4">
    <source>
        <dbReference type="Proteomes" id="UP000654922"/>
    </source>
</evidence>
<name>A0A8H6UQG1_9EURO</name>
<dbReference type="EMBL" id="JACBAE010001372">
    <property type="protein sequence ID" value="KAF7160424.1"/>
    <property type="molecule type" value="Genomic_DNA"/>
</dbReference>
<protein>
    <submittedName>
        <fullName evidence="1">Uncharacterized protein</fullName>
    </submittedName>
</protein>
<accession>A0A8H6UQG1</accession>
<keyword evidence="3" id="KW-1185">Reference proteome</keyword>
<sequence length="309" mass="33453">MVKRFRLPLDKREVPESAPGDKTLSVSGSKVLRRLLVEKLLLKLPRPRLPPTLPRRLPPKRLLPRPVGVLVELEGDPQWSTLLLLDRRRERCGQGARAWGTRSRQAREDGLVAIRIAIEQRSLQTSRNRLLCLLLLQWLCLLSCTEEATGAEASLLLLALSVAEERRTRGLSSCTLAPKQRATGTSGAAEEARLLLLLSLATTKQTACTRLLILGSSETSECASACASARCSRAKQALLALLLISTEKRTCSSLLSITPEKPTTCGLLLRLLSVLTEKGGASGASCTATEEAGARRLLLLGGRAETAAK</sequence>
<reference evidence="1" key="1">
    <citation type="submission" date="2020-06" db="EMBL/GenBank/DDBJ databases">
        <title>Draft genome sequences of strains closely related to Aspergillus parafelis and Aspergillus hiratsukae.</title>
        <authorList>
            <person name="Dos Santos R.A.C."/>
            <person name="Rivero-Menendez O."/>
            <person name="Steenwyk J.L."/>
            <person name="Mead M.E."/>
            <person name="Goldman G.H."/>
            <person name="Alastruey-Izquierdo A."/>
            <person name="Rokas A."/>
        </authorList>
    </citation>
    <scope>NUCLEOTIDE SEQUENCE</scope>
    <source>
        <strain evidence="1">CNM-CM5623</strain>
        <strain evidence="2">CNM-CM7691</strain>
    </source>
</reference>
<dbReference type="Proteomes" id="UP000641853">
    <property type="component" value="Unassembled WGS sequence"/>
</dbReference>
<gene>
    <name evidence="1" type="ORF">CNMCM5623_005979</name>
    <name evidence="2" type="ORF">CNMCM7691_004526</name>
</gene>
<proteinExistence type="predicted"/>
<dbReference type="Proteomes" id="UP000654922">
    <property type="component" value="Unassembled WGS sequence"/>
</dbReference>